<keyword evidence="2" id="KW-1185">Reference proteome</keyword>
<dbReference type="Proteomes" id="UP000018467">
    <property type="component" value="Unassembled WGS sequence"/>
</dbReference>
<organism evidence="1 2">
    <name type="scientific">Astyanax mexicanus</name>
    <name type="common">Blind cave fish</name>
    <name type="synonym">Astyanax fasciatus mexicanus</name>
    <dbReference type="NCBI Taxonomy" id="7994"/>
    <lineage>
        <taxon>Eukaryota</taxon>
        <taxon>Metazoa</taxon>
        <taxon>Chordata</taxon>
        <taxon>Craniata</taxon>
        <taxon>Vertebrata</taxon>
        <taxon>Euteleostomi</taxon>
        <taxon>Actinopterygii</taxon>
        <taxon>Neopterygii</taxon>
        <taxon>Teleostei</taxon>
        <taxon>Ostariophysi</taxon>
        <taxon>Characiformes</taxon>
        <taxon>Characoidei</taxon>
        <taxon>Acestrorhamphidae</taxon>
        <taxon>Acestrorhamphinae</taxon>
        <taxon>Astyanax</taxon>
    </lineage>
</organism>
<dbReference type="Ensembl" id="ENSAMXT00000046207.1">
    <property type="protein sequence ID" value="ENSAMXP00000042826.1"/>
    <property type="gene ID" value="ENSAMXG00000030638.1"/>
</dbReference>
<evidence type="ECO:0000313" key="2">
    <source>
        <dbReference type="Proteomes" id="UP000018467"/>
    </source>
</evidence>
<dbReference type="Gene3D" id="3.10.110.10">
    <property type="entry name" value="Ubiquitin Conjugating Enzyme"/>
    <property type="match status" value="1"/>
</dbReference>
<dbReference type="AlphaFoldDB" id="A0A3B1JM76"/>
<evidence type="ECO:0000313" key="1">
    <source>
        <dbReference type="Ensembl" id="ENSAMXP00000042826.1"/>
    </source>
</evidence>
<dbReference type="InterPro" id="IPR016135">
    <property type="entry name" value="UBQ-conjugating_enzyme/RWD"/>
</dbReference>
<protein>
    <submittedName>
        <fullName evidence="1">Ubiquitin conjugating enzyme E2 V1</fullName>
    </submittedName>
</protein>
<name>A0A3B1JM76_ASTMX</name>
<reference evidence="2" key="1">
    <citation type="submission" date="2013-03" db="EMBL/GenBank/DDBJ databases">
        <authorList>
            <person name="Jeffery W."/>
            <person name="Warren W."/>
            <person name="Wilson R.K."/>
        </authorList>
    </citation>
    <scope>NUCLEOTIDE SEQUENCE</scope>
    <source>
        <strain evidence="2">female</strain>
    </source>
</reference>
<reference evidence="1" key="4">
    <citation type="submission" date="2025-09" db="UniProtKB">
        <authorList>
            <consortium name="Ensembl"/>
        </authorList>
    </citation>
    <scope>IDENTIFICATION</scope>
</reference>
<reference evidence="2" key="2">
    <citation type="journal article" date="2014" name="Nat. Commun.">
        <title>The cavefish genome reveals candidate genes for eye loss.</title>
        <authorList>
            <person name="McGaugh S.E."/>
            <person name="Gross J.B."/>
            <person name="Aken B."/>
            <person name="Blin M."/>
            <person name="Borowsky R."/>
            <person name="Chalopin D."/>
            <person name="Hinaux H."/>
            <person name="Jeffery W.R."/>
            <person name="Keene A."/>
            <person name="Ma L."/>
            <person name="Minx P."/>
            <person name="Murphy D."/>
            <person name="O'Quin K.E."/>
            <person name="Retaux S."/>
            <person name="Rohner N."/>
            <person name="Searle S.M."/>
            <person name="Stahl B.A."/>
            <person name="Tabin C."/>
            <person name="Volff J.N."/>
            <person name="Yoshizawa M."/>
            <person name="Warren W.C."/>
        </authorList>
    </citation>
    <scope>NUCLEOTIDE SEQUENCE [LARGE SCALE GENOMIC DNA]</scope>
    <source>
        <strain evidence="2">female</strain>
    </source>
</reference>
<proteinExistence type="predicted"/>
<dbReference type="GeneTree" id="ENSGT00940000158854"/>
<dbReference type="InParanoid" id="A0A3B1JM76"/>
<dbReference type="Bgee" id="ENSAMXG00000030638">
    <property type="expression patterns" value="Expressed in embryo and 14 other cell types or tissues"/>
</dbReference>
<accession>A0A3B1JM76</accession>
<reference evidence="1" key="3">
    <citation type="submission" date="2025-08" db="UniProtKB">
        <authorList>
            <consortium name="Ensembl"/>
        </authorList>
    </citation>
    <scope>IDENTIFICATION</scope>
</reference>
<sequence length="205" mass="23658">MAVAAGSGVKVPRNFRLLEELEEGQKGVGDGTVSWGLEDDEDMTLTRWRGMIIGPPRVKHRTQHCTITVHNTSSAHFSTTIQLPYSLLPLTTLLLYTTQAPPTSVHNSYYILYYHLQLYCTQQKLRPLLYTTLTIFFIATYNFTVHNRSSAHFSTQYSYHILYYHLQLYCTQQKLRPLLYTTVTIFFITTYNFTVHNTSSAHFST</sequence>
<dbReference type="STRING" id="7994.ENSAMXP00000042826"/>
<dbReference type="SUPFAM" id="SSF54495">
    <property type="entry name" value="UBC-like"/>
    <property type="match status" value="1"/>
</dbReference>